<dbReference type="EMBL" id="QGTR01000002">
    <property type="protein sequence ID" value="PWW02288.1"/>
    <property type="molecule type" value="Genomic_DNA"/>
</dbReference>
<keyword evidence="2" id="KW-1003">Cell membrane</keyword>
<dbReference type="PANTHER" id="PTHR33529:SF6">
    <property type="entry name" value="YJGP_YJGQ FAMILY PERMEASE"/>
    <property type="match status" value="1"/>
</dbReference>
<evidence type="ECO:0000313" key="7">
    <source>
        <dbReference type="EMBL" id="PWW02288.1"/>
    </source>
</evidence>
<feature type="transmembrane region" description="Helical" evidence="6">
    <location>
        <begin position="99"/>
        <end position="121"/>
    </location>
</feature>
<evidence type="ECO:0000256" key="5">
    <source>
        <dbReference type="ARBA" id="ARBA00023136"/>
    </source>
</evidence>
<organism evidence="7 8">
    <name type="scientific">Hoeflea marina</name>
    <dbReference type="NCBI Taxonomy" id="274592"/>
    <lineage>
        <taxon>Bacteria</taxon>
        <taxon>Pseudomonadati</taxon>
        <taxon>Pseudomonadota</taxon>
        <taxon>Alphaproteobacteria</taxon>
        <taxon>Hyphomicrobiales</taxon>
        <taxon>Rhizobiaceae</taxon>
        <taxon>Hoeflea</taxon>
    </lineage>
</organism>
<evidence type="ECO:0000256" key="2">
    <source>
        <dbReference type="ARBA" id="ARBA00022475"/>
    </source>
</evidence>
<dbReference type="Pfam" id="PF03739">
    <property type="entry name" value="LptF_LptG"/>
    <property type="match status" value="1"/>
</dbReference>
<keyword evidence="8" id="KW-1185">Reference proteome</keyword>
<dbReference type="GO" id="GO:0015920">
    <property type="term" value="P:lipopolysaccharide transport"/>
    <property type="evidence" value="ECO:0007669"/>
    <property type="project" value="TreeGrafter"/>
</dbReference>
<dbReference type="Proteomes" id="UP000246352">
    <property type="component" value="Unassembled WGS sequence"/>
</dbReference>
<dbReference type="InterPro" id="IPR005495">
    <property type="entry name" value="LptG/LptF_permease"/>
</dbReference>
<keyword evidence="5 6" id="KW-0472">Membrane</keyword>
<dbReference type="AlphaFoldDB" id="A0A317PQQ9"/>
<feature type="transmembrane region" description="Helical" evidence="6">
    <location>
        <begin position="279"/>
        <end position="297"/>
    </location>
</feature>
<protein>
    <submittedName>
        <fullName evidence="7">Lipopolysaccharide export system permease protein</fullName>
    </submittedName>
</protein>
<feature type="transmembrane region" description="Helical" evidence="6">
    <location>
        <begin position="309"/>
        <end position="327"/>
    </location>
</feature>
<keyword evidence="3 6" id="KW-0812">Transmembrane</keyword>
<name>A0A317PQQ9_9HYPH</name>
<comment type="subcellular location">
    <subcellularLocation>
        <location evidence="1">Cell membrane</location>
        <topology evidence="1">Multi-pass membrane protein</topology>
    </subcellularLocation>
</comment>
<keyword evidence="4 6" id="KW-1133">Transmembrane helix</keyword>
<feature type="transmembrane region" description="Helical" evidence="6">
    <location>
        <begin position="56"/>
        <end position="78"/>
    </location>
</feature>
<sequence length="395" mass="43086">MKQIERYIFRRMATLTFWSLIAATTLVLTTQVLLRIDILTTTGQALSAFLKLAGTLVPSVMVIVVPFALLIGVGQVLSGMNADSELVVMEAAGTSPRTVLKPVLLLSVLLSLFVLLVSNFVEPWANRKLYSVMASAQSDLFSVAVRSGTFQRIEDGLYVQINEKKPGGELAGIFLSDTRTEGRELVYFAQRGSVQKIGDITLLYMTDGEVQQRDAGSDQISIVSFSSYALDMAAFLPASGGGVRRPNEQPTSYLLDPPADDYFVVNANHIMKSEIVRRFSTWLYPLVFGLIAFTFLGKAHSNRQEQVQNVLLVTGITLGLRGLGFYTGDSAGRLPAAEITSYAAPLAAIAIFGLLAATGRTLTIPKRWAQLNAFLLDWIQRRLGLQNPSASEGRP</sequence>
<evidence type="ECO:0000313" key="8">
    <source>
        <dbReference type="Proteomes" id="UP000246352"/>
    </source>
</evidence>
<dbReference type="OrthoDB" id="8477889at2"/>
<reference evidence="7 8" key="1">
    <citation type="submission" date="2018-05" db="EMBL/GenBank/DDBJ databases">
        <title>Genomic Encyclopedia of Type Strains, Phase IV (KMG-IV): sequencing the most valuable type-strain genomes for metagenomic binning, comparative biology and taxonomic classification.</title>
        <authorList>
            <person name="Goeker M."/>
        </authorList>
    </citation>
    <scope>NUCLEOTIDE SEQUENCE [LARGE SCALE GENOMIC DNA]</scope>
    <source>
        <strain evidence="7 8">DSM 16791</strain>
    </source>
</reference>
<feature type="transmembrane region" description="Helical" evidence="6">
    <location>
        <begin position="12"/>
        <end position="36"/>
    </location>
</feature>
<evidence type="ECO:0000256" key="1">
    <source>
        <dbReference type="ARBA" id="ARBA00004651"/>
    </source>
</evidence>
<feature type="transmembrane region" description="Helical" evidence="6">
    <location>
        <begin position="339"/>
        <end position="357"/>
    </location>
</feature>
<accession>A0A317PQQ9</accession>
<dbReference type="GO" id="GO:0043190">
    <property type="term" value="C:ATP-binding cassette (ABC) transporter complex"/>
    <property type="evidence" value="ECO:0007669"/>
    <property type="project" value="TreeGrafter"/>
</dbReference>
<gene>
    <name evidence="7" type="ORF">DFR52_102957</name>
</gene>
<evidence type="ECO:0000256" key="6">
    <source>
        <dbReference type="SAM" id="Phobius"/>
    </source>
</evidence>
<evidence type="ECO:0000256" key="3">
    <source>
        <dbReference type="ARBA" id="ARBA00022692"/>
    </source>
</evidence>
<dbReference type="PANTHER" id="PTHR33529">
    <property type="entry name" value="SLR0882 PROTEIN-RELATED"/>
    <property type="match status" value="1"/>
</dbReference>
<proteinExistence type="predicted"/>
<dbReference type="RefSeq" id="WP_158284934.1">
    <property type="nucleotide sequence ID" value="NZ_QGTR01000002.1"/>
</dbReference>
<evidence type="ECO:0000256" key="4">
    <source>
        <dbReference type="ARBA" id="ARBA00022989"/>
    </source>
</evidence>
<comment type="caution">
    <text evidence="7">The sequence shown here is derived from an EMBL/GenBank/DDBJ whole genome shotgun (WGS) entry which is preliminary data.</text>
</comment>